<organism evidence="10">
    <name type="scientific">Blastobotrys adeninivorans</name>
    <name type="common">Yeast</name>
    <name type="synonym">Arxula adeninivorans</name>
    <dbReference type="NCBI Taxonomy" id="409370"/>
    <lineage>
        <taxon>Eukaryota</taxon>
        <taxon>Fungi</taxon>
        <taxon>Dikarya</taxon>
        <taxon>Ascomycota</taxon>
        <taxon>Saccharomycotina</taxon>
        <taxon>Dipodascomycetes</taxon>
        <taxon>Dipodascales</taxon>
        <taxon>Trichomonascaceae</taxon>
        <taxon>Blastobotrys</taxon>
    </lineage>
</organism>
<evidence type="ECO:0000256" key="7">
    <source>
        <dbReference type="ARBA" id="ARBA00031267"/>
    </source>
</evidence>
<dbReference type="Gene3D" id="1.25.40.120">
    <property type="entry name" value="Protein prenylyltransferase"/>
    <property type="match status" value="1"/>
</dbReference>
<evidence type="ECO:0000256" key="4">
    <source>
        <dbReference type="ARBA" id="ARBA00022602"/>
    </source>
</evidence>
<dbReference type="PANTHER" id="PTHR11129">
    <property type="entry name" value="PROTEIN FARNESYLTRANSFERASE ALPHA SUBUNIT/RAB GERANYLGERANYL TRANSFERASE ALPHA SUBUNIT"/>
    <property type="match status" value="1"/>
</dbReference>
<evidence type="ECO:0000256" key="1">
    <source>
        <dbReference type="ARBA" id="ARBA00006734"/>
    </source>
</evidence>
<dbReference type="GO" id="GO:0097354">
    <property type="term" value="P:prenylation"/>
    <property type="evidence" value="ECO:0007669"/>
    <property type="project" value="UniProtKB-UniRule"/>
</dbReference>
<keyword evidence="4 9" id="KW-0637">Prenyltransferase</keyword>
<dbReference type="Pfam" id="PF01239">
    <property type="entry name" value="PPTA"/>
    <property type="match status" value="5"/>
</dbReference>
<evidence type="ECO:0000256" key="6">
    <source>
        <dbReference type="ARBA" id="ARBA00022737"/>
    </source>
</evidence>
<dbReference type="GO" id="GO:0005968">
    <property type="term" value="C:Rab-protein geranylgeranyltransferase complex"/>
    <property type="evidence" value="ECO:0007669"/>
    <property type="project" value="TreeGrafter"/>
</dbReference>
<reference evidence="10" key="2">
    <citation type="submission" date="2014-06" db="EMBL/GenBank/DDBJ databases">
        <title>The complete genome of Blastobotrys (Arxula) adeninivorans LS3 - a yeast of biotechnological interest.</title>
        <authorList>
            <person name="Kunze G."/>
            <person name="Gaillardin C."/>
            <person name="Czernicka M."/>
            <person name="Durrens P."/>
            <person name="Martin T."/>
            <person name="Boer E."/>
            <person name="Gabaldon T."/>
            <person name="Cruz J."/>
            <person name="Talla E."/>
            <person name="Marck C."/>
            <person name="Goffeau A."/>
            <person name="Barbe V."/>
            <person name="Baret P."/>
            <person name="Baronian K."/>
            <person name="Beier S."/>
            <person name="Bleykasten C."/>
            <person name="Bode R."/>
            <person name="Casaregola S."/>
            <person name="Despons L."/>
            <person name="Fairhead C."/>
            <person name="Giersberg M."/>
            <person name="Gierski P."/>
            <person name="Hahnel U."/>
            <person name="Hartmann A."/>
            <person name="Jankowska D."/>
            <person name="Jubin C."/>
            <person name="Jung P."/>
            <person name="Lafontaine I."/>
            <person name="Leh-Louis V."/>
            <person name="Lemaire M."/>
            <person name="Marcet-Houben M."/>
            <person name="Mascher M."/>
            <person name="Morel G."/>
            <person name="Richard G.-F."/>
            <person name="Riechen J."/>
            <person name="Sacerdot C."/>
            <person name="Sarkar A."/>
            <person name="Savel G."/>
            <person name="Schacherer J."/>
            <person name="Sherman D."/>
            <person name="Straub M.-L."/>
            <person name="Stein N."/>
            <person name="Thierry A."/>
            <person name="Trautwein-Schult A."/>
            <person name="Westhof E."/>
            <person name="Worch S."/>
            <person name="Dujon B."/>
            <person name="Souciet J.-L."/>
            <person name="Wincker P."/>
            <person name="Scholz U."/>
            <person name="Neuveglise N."/>
        </authorList>
    </citation>
    <scope>NUCLEOTIDE SEQUENCE</scope>
    <source>
        <strain evidence="10">LS3</strain>
    </source>
</reference>
<comment type="catalytic activity">
    <reaction evidence="8 9">
        <text>geranylgeranyl diphosphate + L-cysteinyl-[protein] = S-geranylgeranyl-L-cysteinyl-[protein] + diphosphate</text>
        <dbReference type="Rhea" id="RHEA:21240"/>
        <dbReference type="Rhea" id="RHEA-COMP:10131"/>
        <dbReference type="Rhea" id="RHEA-COMP:11537"/>
        <dbReference type="ChEBI" id="CHEBI:29950"/>
        <dbReference type="ChEBI" id="CHEBI:33019"/>
        <dbReference type="ChEBI" id="CHEBI:57533"/>
        <dbReference type="ChEBI" id="CHEBI:86021"/>
        <dbReference type="EC" id="2.5.1.60"/>
    </reaction>
</comment>
<keyword evidence="5 9" id="KW-0808">Transferase</keyword>
<dbReference type="InterPro" id="IPR002088">
    <property type="entry name" value="Prenyl_trans_a"/>
</dbReference>
<evidence type="ECO:0000256" key="2">
    <source>
        <dbReference type="ARBA" id="ARBA00012656"/>
    </source>
</evidence>
<name>A0A060T808_BLAAD</name>
<sequence>MHSVKRVRTTEEQKARQKRIEAGQIKEYRKLMDEYLEMRAQNRHDEESLNQTTELLERNPETYTVWNYRREIFCDLFKSMSDEDKKARLTKELKFIEDRLRKYPKVYWIWNHRRWTLENFPQAPWDRELAIVSKMLELDSRNFHGWHYRRYVVGELEKSHDNSLVKSEFDYTTSKINANFSNFSAWHQRAKLIPRLLKETGQDPRELLYSELEYIRQALYTDPDDQSSWIYHRWLLSTDQIVPDLSANERAKIITNEIKSIEELDEIEPDNKWCMDALVFYGQLLAKVESRPLTAEELDQARKRLSKLKQTDPMRKNRYQYVETSLEQ</sequence>
<dbReference type="AlphaFoldDB" id="A0A060T808"/>
<dbReference type="EC" id="2.5.1.60" evidence="2 9"/>
<gene>
    <name evidence="10" type="ORF">GNLVRS02_ARAD1D06776g</name>
</gene>
<keyword evidence="6" id="KW-0677">Repeat</keyword>
<evidence type="ECO:0000256" key="3">
    <source>
        <dbReference type="ARBA" id="ARBA00014772"/>
    </source>
</evidence>
<dbReference type="GO" id="GO:0004663">
    <property type="term" value="F:Rab geranylgeranyltransferase activity"/>
    <property type="evidence" value="ECO:0007669"/>
    <property type="project" value="UniProtKB-UniRule"/>
</dbReference>
<protein>
    <recommendedName>
        <fullName evidence="3 9">Geranylgeranyl transferase type-2 subunit alpha</fullName>
        <ecNumber evidence="2 9">2.5.1.60</ecNumber>
    </recommendedName>
    <alternativeName>
        <fullName evidence="7 9">Geranylgeranyl transferase type II subunit alpha</fullName>
    </alternativeName>
</protein>
<dbReference type="PANTHER" id="PTHR11129:SF2">
    <property type="entry name" value="GERANYLGERANYL TRANSFERASE TYPE-2 SUBUNIT ALPHA"/>
    <property type="match status" value="1"/>
</dbReference>
<accession>A0A060T808</accession>
<evidence type="ECO:0000313" key="10">
    <source>
        <dbReference type="EMBL" id="CDP37230.1"/>
    </source>
</evidence>
<comment type="function">
    <text evidence="9">Catalyzes the transfer of a geranyl-geranyl moiety from geranyl-geranyl pyrophosphate to cysteines occuring in specific C-terminal amino acid sequences.</text>
</comment>
<dbReference type="PhylomeDB" id="A0A060T808"/>
<dbReference type="FunFam" id="1.25.40.120:FF:000035">
    <property type="entry name" value="Geranylgeranyl transferase type-2 subunit alpha"/>
    <property type="match status" value="1"/>
</dbReference>
<reference evidence="10" key="1">
    <citation type="submission" date="2014-02" db="EMBL/GenBank/DDBJ databases">
        <authorList>
            <person name="Genoscope - CEA"/>
        </authorList>
    </citation>
    <scope>NUCLEOTIDE SEQUENCE</scope>
    <source>
        <strain evidence="10">LS3</strain>
    </source>
</reference>
<evidence type="ECO:0000256" key="5">
    <source>
        <dbReference type="ARBA" id="ARBA00022679"/>
    </source>
</evidence>
<comment type="similarity">
    <text evidence="1 9">Belongs to the protein prenyltransferase subunit alpha family.</text>
</comment>
<evidence type="ECO:0000256" key="8">
    <source>
        <dbReference type="ARBA" id="ARBA00047658"/>
    </source>
</evidence>
<dbReference type="PROSITE" id="PS51147">
    <property type="entry name" value="PFTA"/>
    <property type="match status" value="5"/>
</dbReference>
<evidence type="ECO:0000256" key="9">
    <source>
        <dbReference type="RuleBase" id="RU367120"/>
    </source>
</evidence>
<proteinExistence type="inferred from homology"/>
<dbReference type="EMBL" id="HG937694">
    <property type="protein sequence ID" value="CDP37230.1"/>
    <property type="molecule type" value="Genomic_DNA"/>
</dbReference>
<dbReference type="SUPFAM" id="SSF48439">
    <property type="entry name" value="Protein prenylyltransferase"/>
    <property type="match status" value="1"/>
</dbReference>